<reference evidence="7 8" key="1">
    <citation type="submission" date="2018-12" db="EMBL/GenBank/DDBJ databases">
        <authorList>
            <consortium name="Pathogen Informatics"/>
        </authorList>
    </citation>
    <scope>NUCLEOTIDE SEQUENCE [LARGE SCALE GENOMIC DNA]</scope>
    <source>
        <strain evidence="5 8">NCTC10036</strain>
        <strain evidence="6 9">NCTC12971</strain>
        <strain evidence="4 7">NCTC9419</strain>
    </source>
</reference>
<protein>
    <submittedName>
        <fullName evidence="3 5">Universal stress protein</fullName>
    </submittedName>
</protein>
<comment type="similarity">
    <text evidence="1">Belongs to the universal stress protein A family.</text>
</comment>
<keyword evidence="10" id="KW-1185">Reference proteome</keyword>
<dbReference type="Gene3D" id="3.40.50.620">
    <property type="entry name" value="HUPs"/>
    <property type="match status" value="1"/>
</dbReference>
<evidence type="ECO:0000313" key="6">
    <source>
        <dbReference type="EMBL" id="VTP64845.1"/>
    </source>
</evidence>
<evidence type="ECO:0000313" key="4">
    <source>
        <dbReference type="EMBL" id="VEA68532.1"/>
    </source>
</evidence>
<evidence type="ECO:0000313" key="9">
    <source>
        <dbReference type="Proteomes" id="UP000307968"/>
    </source>
</evidence>
<dbReference type="Proteomes" id="UP000271603">
    <property type="component" value="Chromosome"/>
</dbReference>
<dbReference type="EMBL" id="LR134493">
    <property type="protein sequence ID" value="VEI68029.1"/>
    <property type="molecule type" value="Genomic_DNA"/>
</dbReference>
<dbReference type="EMBL" id="LR134155">
    <property type="protein sequence ID" value="VEA68532.1"/>
    <property type="molecule type" value="Genomic_DNA"/>
</dbReference>
<dbReference type="SUPFAM" id="SSF52402">
    <property type="entry name" value="Adenine nucleotide alpha hydrolases-like"/>
    <property type="match status" value="1"/>
</dbReference>
<dbReference type="STRING" id="61652.AXX16_2111"/>
<dbReference type="Proteomes" id="UP000281904">
    <property type="component" value="Chromosome"/>
</dbReference>
<evidence type="ECO:0000313" key="8">
    <source>
        <dbReference type="Proteomes" id="UP000281904"/>
    </source>
</evidence>
<dbReference type="EMBL" id="JADULK010000003">
    <property type="protein sequence ID" value="MBH1929585.1"/>
    <property type="molecule type" value="Genomic_DNA"/>
</dbReference>
<dbReference type="CDD" id="cd00293">
    <property type="entry name" value="USP-like"/>
    <property type="match status" value="1"/>
</dbReference>
<dbReference type="PANTHER" id="PTHR31964">
    <property type="entry name" value="ADENINE NUCLEOTIDE ALPHA HYDROLASES-LIKE SUPERFAMILY PROTEIN"/>
    <property type="match status" value="1"/>
</dbReference>
<gene>
    <name evidence="3" type="ORF">I5U13_07900</name>
    <name evidence="5" type="ORF">NCTC10036_03209</name>
    <name evidence="6" type="ORF">NCTC12971_03768</name>
    <name evidence="4" type="ORF">NCTC9419_00483</name>
</gene>
<name>A0A126VJ19_SERRU</name>
<dbReference type="PRINTS" id="PR01438">
    <property type="entry name" value="UNVRSLSTRESS"/>
</dbReference>
<dbReference type="KEGG" id="srz:AXX16_2111"/>
<dbReference type="InterPro" id="IPR006015">
    <property type="entry name" value="Universal_stress_UspA"/>
</dbReference>
<evidence type="ECO:0000313" key="10">
    <source>
        <dbReference type="Proteomes" id="UP000624159"/>
    </source>
</evidence>
<reference evidence="3 10" key="2">
    <citation type="submission" date="2020-11" db="EMBL/GenBank/DDBJ databases">
        <title>Enhanced detection system for hospital associated transmission using whole genome sequencing surveillance.</title>
        <authorList>
            <person name="Harrison L.H."/>
            <person name="Van Tyne D."/>
            <person name="Marsh J.W."/>
            <person name="Griffith M.P."/>
            <person name="Snyder D.J."/>
            <person name="Cooper V.S."/>
            <person name="Mustapha M."/>
        </authorList>
    </citation>
    <scope>NUCLEOTIDE SEQUENCE [LARGE SCALE GENOMIC DNA]</scope>
    <source>
        <strain evidence="3 10">SER00230</strain>
    </source>
</reference>
<evidence type="ECO:0000259" key="2">
    <source>
        <dbReference type="Pfam" id="PF00582"/>
    </source>
</evidence>
<proteinExistence type="inferred from homology"/>
<dbReference type="InterPro" id="IPR014729">
    <property type="entry name" value="Rossmann-like_a/b/a_fold"/>
</dbReference>
<dbReference type="GeneID" id="61766582"/>
<dbReference type="RefSeq" id="WP_054307578.1">
    <property type="nucleotide sequence ID" value="NZ_CAMIPJ010000001.1"/>
</dbReference>
<feature type="domain" description="UspA" evidence="2">
    <location>
        <begin position="1"/>
        <end position="144"/>
    </location>
</feature>
<dbReference type="EMBL" id="LR590463">
    <property type="protein sequence ID" value="VTP64845.1"/>
    <property type="molecule type" value="Genomic_DNA"/>
</dbReference>
<organism evidence="5 8">
    <name type="scientific">Serratia rubidaea</name>
    <name type="common">Serratia marinorubra</name>
    <dbReference type="NCBI Taxonomy" id="61652"/>
    <lineage>
        <taxon>Bacteria</taxon>
        <taxon>Pseudomonadati</taxon>
        <taxon>Pseudomonadota</taxon>
        <taxon>Gammaproteobacteria</taxon>
        <taxon>Enterobacterales</taxon>
        <taxon>Yersiniaceae</taxon>
        <taxon>Serratia</taxon>
    </lineage>
</organism>
<dbReference type="Proteomes" id="UP000307968">
    <property type="component" value="Chromosome"/>
</dbReference>
<dbReference type="PANTHER" id="PTHR31964:SF113">
    <property type="entry name" value="USPA DOMAIN-CONTAINING PROTEIN"/>
    <property type="match status" value="1"/>
</dbReference>
<sequence>MKTLLVAVDNSDATQYVLALAAEQARALQAQALAVCCIDAGYALTVNGDEPGGEDPADFAYANDEQQTAEAVVRQALAVLSEAGVSASGKVLVGEAAEAIVAEAKAQKAAMIVMGRRQMSSFNRLLKGSCSVAVVEHAPCPVLIDVRADG</sequence>
<dbReference type="AlphaFoldDB" id="A0A126VJ19"/>
<evidence type="ECO:0000256" key="1">
    <source>
        <dbReference type="ARBA" id="ARBA00008791"/>
    </source>
</evidence>
<dbReference type="InterPro" id="IPR006016">
    <property type="entry name" value="UspA"/>
</dbReference>
<evidence type="ECO:0000313" key="3">
    <source>
        <dbReference type="EMBL" id="MBH1929585.1"/>
    </source>
</evidence>
<dbReference type="Pfam" id="PF00582">
    <property type="entry name" value="Usp"/>
    <property type="match status" value="1"/>
</dbReference>
<dbReference type="Proteomes" id="UP000624159">
    <property type="component" value="Unassembled WGS sequence"/>
</dbReference>
<accession>A0A126VJ19</accession>
<evidence type="ECO:0000313" key="5">
    <source>
        <dbReference type="EMBL" id="VEI68029.1"/>
    </source>
</evidence>
<evidence type="ECO:0000313" key="7">
    <source>
        <dbReference type="Proteomes" id="UP000271603"/>
    </source>
</evidence>